<protein>
    <submittedName>
        <fullName evidence="1">Uncharacterized protein</fullName>
    </submittedName>
</protein>
<organism evidence="1 2">
    <name type="scientific">Roseateles albus</name>
    <dbReference type="NCBI Taxonomy" id="2987525"/>
    <lineage>
        <taxon>Bacteria</taxon>
        <taxon>Pseudomonadati</taxon>
        <taxon>Pseudomonadota</taxon>
        <taxon>Betaproteobacteria</taxon>
        <taxon>Burkholderiales</taxon>
        <taxon>Sphaerotilaceae</taxon>
        <taxon>Roseateles</taxon>
    </lineage>
</organism>
<proteinExistence type="predicted"/>
<name>A0ABT5KCU3_9BURK</name>
<reference evidence="1 2" key="1">
    <citation type="submission" date="2022-10" db="EMBL/GenBank/DDBJ databases">
        <title>Paucibacter sp. hw1 Genome sequencing.</title>
        <authorList>
            <person name="Park S."/>
        </authorList>
    </citation>
    <scope>NUCLEOTIDE SEQUENCE [LARGE SCALE GENOMIC DNA]</scope>
    <source>
        <strain evidence="2">hw1</strain>
    </source>
</reference>
<sequence length="176" mass="19576">MSNITTALEQKISQINSEISSTEKPLPFEYQQAYSFSTWYASKYLAGKTMFQNSPSSSVSAILAVARYEWIIQNSVKSLSKLFTEADVIALLDCHQGDIFIPDQFNSIASDLCDHLGIEIDDYESSDVAQLINKLRGLSPVQRAVLAEVLEHLWNTDMRAGLNIEDALAARGIQLL</sequence>
<dbReference type="RefSeq" id="WP_273600027.1">
    <property type="nucleotide sequence ID" value="NZ_JAQQXT010000004.1"/>
</dbReference>
<dbReference type="EMBL" id="JAQQXT010000004">
    <property type="protein sequence ID" value="MDC8771742.1"/>
    <property type="molecule type" value="Genomic_DNA"/>
</dbReference>
<evidence type="ECO:0000313" key="1">
    <source>
        <dbReference type="EMBL" id="MDC8771742.1"/>
    </source>
</evidence>
<accession>A0ABT5KCU3</accession>
<comment type="caution">
    <text evidence="1">The sequence shown here is derived from an EMBL/GenBank/DDBJ whole genome shotgun (WGS) entry which is preliminary data.</text>
</comment>
<dbReference type="Proteomes" id="UP001221189">
    <property type="component" value="Unassembled WGS sequence"/>
</dbReference>
<evidence type="ECO:0000313" key="2">
    <source>
        <dbReference type="Proteomes" id="UP001221189"/>
    </source>
</evidence>
<keyword evidence="2" id="KW-1185">Reference proteome</keyword>
<gene>
    <name evidence="1" type="ORF">PRZ03_09195</name>
</gene>